<reference evidence="3 4" key="1">
    <citation type="submission" date="2015-06" db="EMBL/GenBank/DDBJ databases">
        <title>Draft genome sequencing of a biphenyl-degrading bacterium, Janthinobacterium lividum MEG1.</title>
        <authorList>
            <person name="Shimodaira J."/>
            <person name="Hatta T."/>
        </authorList>
    </citation>
    <scope>NUCLEOTIDE SEQUENCE [LARGE SCALE GENOMIC DNA]</scope>
    <source>
        <strain evidence="3 4">MEG1</strain>
    </source>
</reference>
<feature type="domain" description="YDG" evidence="2">
    <location>
        <begin position="2"/>
        <end position="54"/>
    </location>
</feature>
<comment type="caution">
    <text evidence="3">The sequence shown here is derived from an EMBL/GenBank/DDBJ whole genome shotgun (WGS) entry which is preliminary data.</text>
</comment>
<dbReference type="InterPro" id="IPR041248">
    <property type="entry name" value="YDG"/>
</dbReference>
<dbReference type="AlphaFoldDB" id="A0A1S1U979"/>
<dbReference type="Gene3D" id="2.60.40.10">
    <property type="entry name" value="Immunoglobulins"/>
    <property type="match status" value="1"/>
</dbReference>
<dbReference type="RefSeq" id="WP_242428407.1">
    <property type="nucleotide sequence ID" value="NZ_LFKP01000007.1"/>
</dbReference>
<organism evidence="3 4">
    <name type="scientific">Janthinobacterium lividum</name>
    <dbReference type="NCBI Taxonomy" id="29581"/>
    <lineage>
        <taxon>Bacteria</taxon>
        <taxon>Pseudomonadati</taxon>
        <taxon>Pseudomonadota</taxon>
        <taxon>Betaproteobacteria</taxon>
        <taxon>Burkholderiales</taxon>
        <taxon>Oxalobacteraceae</taxon>
        <taxon>Janthinobacterium</taxon>
    </lineage>
</organism>
<feature type="non-terminal residue" evidence="3">
    <location>
        <position position="1"/>
    </location>
</feature>
<gene>
    <name evidence="3" type="ORF">AKG95_11815</name>
</gene>
<evidence type="ECO:0000256" key="1">
    <source>
        <dbReference type="SAM" id="MobiDB-lite"/>
    </source>
</evidence>
<feature type="domain" description="YDG" evidence="2">
    <location>
        <begin position="147"/>
        <end position="226"/>
    </location>
</feature>
<evidence type="ECO:0000259" key="2">
    <source>
        <dbReference type="Pfam" id="PF18657"/>
    </source>
</evidence>
<proteinExistence type="predicted"/>
<dbReference type="EMBL" id="LFKP01000007">
    <property type="protein sequence ID" value="OHV96980.1"/>
    <property type="molecule type" value="Genomic_DNA"/>
</dbReference>
<evidence type="ECO:0000313" key="3">
    <source>
        <dbReference type="EMBL" id="OHV96980.1"/>
    </source>
</evidence>
<evidence type="ECO:0000313" key="4">
    <source>
        <dbReference type="Proteomes" id="UP000179840"/>
    </source>
</evidence>
<name>A0A1S1U979_9BURK</name>
<feature type="region of interest" description="Disordered" evidence="1">
    <location>
        <begin position="265"/>
        <end position="297"/>
    </location>
</feature>
<dbReference type="Pfam" id="PF18657">
    <property type="entry name" value="YDG"/>
    <property type="match status" value="3"/>
</dbReference>
<protein>
    <recommendedName>
        <fullName evidence="2">YDG domain-containing protein</fullName>
    </recommendedName>
</protein>
<feature type="domain" description="YDG" evidence="2">
    <location>
        <begin position="62"/>
        <end position="139"/>
    </location>
</feature>
<accession>A0A1S1U979</accession>
<dbReference type="InterPro" id="IPR013783">
    <property type="entry name" value="Ig-like_fold"/>
</dbReference>
<sequence>ALTGTAVVTALGNDIVNVTGVGVGQFADKNAGTGKAITVSGYTSSDSNYVLLQPTGLSATVTPAVLQVSGLSLAAAKTYDGTRNVALSGTPTVTGFDGEVVTVGGVGTGLFADKNVGTGKAITLAGYAASDSNYVIGQQPGLVGSITPAAITVTGVRANSKTFDGNATATLNGTAAINVIGADEVALTGTASASFADATAGTAKPVSVNGYVLAGGDAGNYVLSQPQGLSADIADAAVQVPPPVVVTPPPLPALPLAEQRVAPGLSMPPLGDLPGTGAGTGLSSTAPAATPAASSATPAAKADTAGITVALVRPASQQQSGAIAVSVPKQMVDAGNSFGFPLPAQVIETAAVNRVPVQAQLADGSALPSWISYNADSKSFVVQQVPNGALPLEIVLVIGSQRATMVVAER</sequence>
<dbReference type="Proteomes" id="UP000179840">
    <property type="component" value="Unassembled WGS sequence"/>
</dbReference>
<feature type="compositionally biased region" description="Low complexity" evidence="1">
    <location>
        <begin position="281"/>
        <end position="297"/>
    </location>
</feature>